<keyword evidence="1" id="KW-0732">Signal</keyword>
<dbReference type="PANTHER" id="PTHR38081:SF1">
    <property type="entry name" value="WAP DOMAIN-CONTAINING PROTEIN"/>
    <property type="match status" value="1"/>
</dbReference>
<dbReference type="PANTHER" id="PTHR38081">
    <property type="entry name" value="WAP DOMAIN-CONTAINING PROTEIN"/>
    <property type="match status" value="1"/>
</dbReference>
<name>A0ABD3NEH2_9STRA</name>
<protein>
    <recommendedName>
        <fullName evidence="4">Disintegrin domain-containing protein</fullName>
    </recommendedName>
</protein>
<organism evidence="2 3">
    <name type="scientific">Cyclotella atomus</name>
    <dbReference type="NCBI Taxonomy" id="382360"/>
    <lineage>
        <taxon>Eukaryota</taxon>
        <taxon>Sar</taxon>
        <taxon>Stramenopiles</taxon>
        <taxon>Ochrophyta</taxon>
        <taxon>Bacillariophyta</taxon>
        <taxon>Coscinodiscophyceae</taxon>
        <taxon>Thalassiosirophycidae</taxon>
        <taxon>Stephanodiscales</taxon>
        <taxon>Stephanodiscaceae</taxon>
        <taxon>Cyclotella</taxon>
    </lineage>
</organism>
<evidence type="ECO:0000313" key="2">
    <source>
        <dbReference type="EMBL" id="KAL3773939.1"/>
    </source>
</evidence>
<evidence type="ECO:0008006" key="4">
    <source>
        <dbReference type="Google" id="ProtNLM"/>
    </source>
</evidence>
<keyword evidence="3" id="KW-1185">Reference proteome</keyword>
<accession>A0ABD3NEH2</accession>
<comment type="caution">
    <text evidence="2">The sequence shown here is derived from an EMBL/GenBank/DDBJ whole genome shotgun (WGS) entry which is preliminary data.</text>
</comment>
<feature type="signal peptide" evidence="1">
    <location>
        <begin position="1"/>
        <end position="20"/>
    </location>
</feature>
<proteinExistence type="predicted"/>
<dbReference type="Proteomes" id="UP001530400">
    <property type="component" value="Unassembled WGS sequence"/>
</dbReference>
<dbReference type="EMBL" id="JALLPJ020001215">
    <property type="protein sequence ID" value="KAL3773939.1"/>
    <property type="molecule type" value="Genomic_DNA"/>
</dbReference>
<reference evidence="2 3" key="1">
    <citation type="submission" date="2024-10" db="EMBL/GenBank/DDBJ databases">
        <title>Updated reference genomes for cyclostephanoid diatoms.</title>
        <authorList>
            <person name="Roberts W.R."/>
            <person name="Alverson A.J."/>
        </authorList>
    </citation>
    <scope>NUCLEOTIDE SEQUENCE [LARGE SCALE GENOMIC DNA]</scope>
    <source>
        <strain evidence="2 3">AJA010-31</strain>
    </source>
</reference>
<evidence type="ECO:0000313" key="3">
    <source>
        <dbReference type="Proteomes" id="UP001530400"/>
    </source>
</evidence>
<gene>
    <name evidence="2" type="ORF">ACHAWO_004547</name>
</gene>
<feature type="chain" id="PRO_5044895033" description="Disintegrin domain-containing protein" evidence="1">
    <location>
        <begin position="21"/>
        <end position="381"/>
    </location>
</feature>
<evidence type="ECO:0000256" key="1">
    <source>
        <dbReference type="SAM" id="SignalP"/>
    </source>
</evidence>
<dbReference type="AlphaFoldDB" id="A0ABD3NEH2"/>
<sequence length="381" mass="42177">MFAVKILLTVVSFHILPIASILLDIHIPLPEGCLLTQALRANLLLQETSRPPLSKDGTSETESSRESIDLFTKHRAHITLYLADFDLEAKSDNETAPIALNQTKVDAFLKTIDSLNFTSIDASSCPLTFTAETPASSPSATESFFSINNEKYFIINGAYTMIPVKINACLQNLSDSLLTPLRNFLKLPAQIPSWVQELPEEEMKEKVSKINQYGSPNVLENFEPHVTVGYDENHSNRRLQEDPCPSGQCKDLEGLCQPIISCFADPCTEVPGEKCDKGEVCKTNFCGGCNFQCESLAVNEFGMDQSQLRVDAMDQWNSQFQIVSGECYGNVLEIAVGRTGLGGTVLTGSELKFWEFTDDSNDDISNVLDNKMESAYVRVEE</sequence>